<dbReference type="RefSeq" id="WP_390252763.1">
    <property type="nucleotide sequence ID" value="NZ_JBHSDT010000008.1"/>
</dbReference>
<dbReference type="NCBIfam" id="TIGR02532">
    <property type="entry name" value="IV_pilin_GFxxxE"/>
    <property type="match status" value="1"/>
</dbReference>
<evidence type="ECO:0000256" key="2">
    <source>
        <dbReference type="ARBA" id="ARBA00023287"/>
    </source>
</evidence>
<evidence type="ECO:0000313" key="5">
    <source>
        <dbReference type="Proteomes" id="UP001595882"/>
    </source>
</evidence>
<organism evidence="4 5">
    <name type="scientific">Gracilibacillus xinjiangensis</name>
    <dbReference type="NCBI Taxonomy" id="1193282"/>
    <lineage>
        <taxon>Bacteria</taxon>
        <taxon>Bacillati</taxon>
        <taxon>Bacillota</taxon>
        <taxon>Bacilli</taxon>
        <taxon>Bacillales</taxon>
        <taxon>Bacillaceae</taxon>
        <taxon>Gracilibacillus</taxon>
    </lineage>
</organism>
<keyword evidence="2" id="KW-0178">Competence</keyword>
<dbReference type="NCBIfam" id="NF040982">
    <property type="entry name" value="ComGD"/>
    <property type="match status" value="1"/>
</dbReference>
<dbReference type="Proteomes" id="UP001595882">
    <property type="component" value="Unassembled WGS sequence"/>
</dbReference>
<dbReference type="InterPro" id="IPR045584">
    <property type="entry name" value="Pilin-like"/>
</dbReference>
<dbReference type="EMBL" id="JBHSDT010000008">
    <property type="protein sequence ID" value="MFC4404225.1"/>
    <property type="molecule type" value="Genomic_DNA"/>
</dbReference>
<dbReference type="Pfam" id="PF07963">
    <property type="entry name" value="N_methyl"/>
    <property type="match status" value="1"/>
</dbReference>
<proteinExistence type="predicted"/>
<reference evidence="5" key="1">
    <citation type="journal article" date="2019" name="Int. J. Syst. Evol. Microbiol.">
        <title>The Global Catalogue of Microorganisms (GCM) 10K type strain sequencing project: providing services to taxonomists for standard genome sequencing and annotation.</title>
        <authorList>
            <consortium name="The Broad Institute Genomics Platform"/>
            <consortium name="The Broad Institute Genome Sequencing Center for Infectious Disease"/>
            <person name="Wu L."/>
            <person name="Ma J."/>
        </authorList>
    </citation>
    <scope>NUCLEOTIDE SEQUENCE [LARGE SCALE GENOMIC DNA]</scope>
    <source>
        <strain evidence="5">CCUG 37865</strain>
    </source>
</reference>
<dbReference type="PIRSF" id="PIRSF021292">
    <property type="entry name" value="Competence_ComGD"/>
    <property type="match status" value="1"/>
</dbReference>
<sequence>MNSENGFTLIELLVVLSAVGLLFIIGQSVSMNTLENRRYQQFLEQFNHDLLYLQQLNTTSKAGYILNFELEKNKYHVKSTGRGNVLLTREYPDNWVIDPNTLKLPILFSKNGTLKQPGTLKVKTNSSTHFITCPFGKGRCYSEE</sequence>
<keyword evidence="3" id="KW-0472">Membrane</keyword>
<comment type="caution">
    <text evidence="4">The sequence shown here is derived from an EMBL/GenBank/DDBJ whole genome shotgun (WGS) entry which is preliminary data.</text>
</comment>
<evidence type="ECO:0000313" key="4">
    <source>
        <dbReference type="EMBL" id="MFC4404225.1"/>
    </source>
</evidence>
<keyword evidence="3" id="KW-1133">Transmembrane helix</keyword>
<name>A0ABV8WWI5_9BACI</name>
<comment type="subcellular location">
    <subcellularLocation>
        <location evidence="1">Cell surface</location>
    </subcellularLocation>
</comment>
<dbReference type="SUPFAM" id="SSF54523">
    <property type="entry name" value="Pili subunits"/>
    <property type="match status" value="1"/>
</dbReference>
<evidence type="ECO:0000256" key="1">
    <source>
        <dbReference type="ARBA" id="ARBA00004241"/>
    </source>
</evidence>
<keyword evidence="3" id="KW-0812">Transmembrane</keyword>
<dbReference type="InterPro" id="IPR016785">
    <property type="entry name" value="ComGD"/>
</dbReference>
<accession>A0ABV8WWI5</accession>
<evidence type="ECO:0000256" key="3">
    <source>
        <dbReference type="SAM" id="Phobius"/>
    </source>
</evidence>
<dbReference type="InterPro" id="IPR012902">
    <property type="entry name" value="N_methyl_site"/>
</dbReference>
<protein>
    <submittedName>
        <fullName evidence="4">Competence type IV pilus minor pilin ComGD</fullName>
    </submittedName>
</protein>
<gene>
    <name evidence="4" type="primary">comGD</name>
    <name evidence="4" type="ORF">ACFOY7_14245</name>
</gene>
<keyword evidence="5" id="KW-1185">Reference proteome</keyword>
<feature type="transmembrane region" description="Helical" evidence="3">
    <location>
        <begin position="6"/>
        <end position="29"/>
    </location>
</feature>